<sequence>MTHQTPAPVSTVSVTVNGTRRTFVCEDRTLLVYAIRDNLDLKGTRVGCMNGDCGACTIKLDGQAVKSCLLLAASADGAEIVTLEGIAPPGQLSPLQKAMWEEDAFQCGFCVAGALFAAQELLDTHDDPDEEDIRKALIGNLCRCTGYEYMVEAVKSVARARRQGGTCDSSVD</sequence>
<dbReference type="GO" id="GO:0046872">
    <property type="term" value="F:metal ion binding"/>
    <property type="evidence" value="ECO:0007669"/>
    <property type="project" value="UniProtKB-KW"/>
</dbReference>
<dbReference type="Pfam" id="PF00111">
    <property type="entry name" value="Fer2"/>
    <property type="match status" value="1"/>
</dbReference>
<dbReference type="CDD" id="cd00207">
    <property type="entry name" value="fer2"/>
    <property type="match status" value="1"/>
</dbReference>
<dbReference type="PANTHER" id="PTHR44379">
    <property type="entry name" value="OXIDOREDUCTASE WITH IRON-SULFUR SUBUNIT"/>
    <property type="match status" value="1"/>
</dbReference>
<dbReference type="SUPFAM" id="SSF54292">
    <property type="entry name" value="2Fe-2S ferredoxin-like"/>
    <property type="match status" value="1"/>
</dbReference>
<dbReference type="AlphaFoldDB" id="A0A6F8XMS8"/>
<keyword evidence="2" id="KW-0479">Metal-binding</keyword>
<dbReference type="InterPro" id="IPR006058">
    <property type="entry name" value="2Fe2S_fd_BS"/>
</dbReference>
<protein>
    <submittedName>
        <fullName evidence="8">Carbon monoxide dehydrogenase</fullName>
    </submittedName>
</protein>
<dbReference type="PROSITE" id="PS51085">
    <property type="entry name" value="2FE2S_FER_2"/>
    <property type="match status" value="1"/>
</dbReference>
<dbReference type="Proteomes" id="UP000502508">
    <property type="component" value="Chromosome"/>
</dbReference>
<evidence type="ECO:0000313" key="8">
    <source>
        <dbReference type="EMBL" id="BCB75116.1"/>
    </source>
</evidence>
<evidence type="ECO:0000256" key="5">
    <source>
        <dbReference type="ARBA" id="ARBA00023014"/>
    </source>
</evidence>
<dbReference type="InterPro" id="IPR012675">
    <property type="entry name" value="Beta-grasp_dom_sf"/>
</dbReference>
<dbReference type="InterPro" id="IPR036010">
    <property type="entry name" value="2Fe-2S_ferredoxin-like_sf"/>
</dbReference>
<evidence type="ECO:0000256" key="4">
    <source>
        <dbReference type="ARBA" id="ARBA00023004"/>
    </source>
</evidence>
<organism evidence="8 9">
    <name type="scientific">Phytohabitans flavus</name>
    <dbReference type="NCBI Taxonomy" id="1076124"/>
    <lineage>
        <taxon>Bacteria</taxon>
        <taxon>Bacillati</taxon>
        <taxon>Actinomycetota</taxon>
        <taxon>Actinomycetes</taxon>
        <taxon>Micromonosporales</taxon>
        <taxon>Micromonosporaceae</taxon>
    </lineage>
</organism>
<evidence type="ECO:0000256" key="2">
    <source>
        <dbReference type="ARBA" id="ARBA00022723"/>
    </source>
</evidence>
<dbReference type="InterPro" id="IPR051452">
    <property type="entry name" value="Diverse_Oxidoreductases"/>
</dbReference>
<dbReference type="Gene3D" id="3.10.20.30">
    <property type="match status" value="1"/>
</dbReference>
<evidence type="ECO:0000259" key="7">
    <source>
        <dbReference type="PROSITE" id="PS51085"/>
    </source>
</evidence>
<keyword evidence="1" id="KW-0001">2Fe-2S</keyword>
<dbReference type="GO" id="GO:0051537">
    <property type="term" value="F:2 iron, 2 sulfur cluster binding"/>
    <property type="evidence" value="ECO:0007669"/>
    <property type="project" value="UniProtKB-KW"/>
</dbReference>
<comment type="pathway">
    <text evidence="6">Alkaloid degradation; nicotine degradation.</text>
</comment>
<evidence type="ECO:0000256" key="3">
    <source>
        <dbReference type="ARBA" id="ARBA00023002"/>
    </source>
</evidence>
<dbReference type="PROSITE" id="PS00197">
    <property type="entry name" value="2FE2S_FER_1"/>
    <property type="match status" value="1"/>
</dbReference>
<evidence type="ECO:0000256" key="6">
    <source>
        <dbReference type="ARBA" id="ARBA00060707"/>
    </source>
</evidence>
<dbReference type="KEGG" id="pfla:Pflav_015260"/>
<name>A0A6F8XMS8_9ACTN</name>
<dbReference type="Gene3D" id="1.10.150.120">
    <property type="entry name" value="[2Fe-2S]-binding domain"/>
    <property type="match status" value="1"/>
</dbReference>
<accession>A0A6F8XMS8</accession>
<dbReference type="InterPro" id="IPR036884">
    <property type="entry name" value="2Fe-2S-bd_dom_sf"/>
</dbReference>
<evidence type="ECO:0000313" key="9">
    <source>
        <dbReference type="Proteomes" id="UP000502508"/>
    </source>
</evidence>
<dbReference type="Pfam" id="PF01799">
    <property type="entry name" value="Fer2_2"/>
    <property type="match status" value="1"/>
</dbReference>
<keyword evidence="4" id="KW-0408">Iron</keyword>
<dbReference type="EMBL" id="AP022870">
    <property type="protein sequence ID" value="BCB75116.1"/>
    <property type="molecule type" value="Genomic_DNA"/>
</dbReference>
<proteinExistence type="predicted"/>
<dbReference type="RefSeq" id="WP_173034721.1">
    <property type="nucleotide sequence ID" value="NZ_AP022870.1"/>
</dbReference>
<reference evidence="8 9" key="1">
    <citation type="submission" date="2020-03" db="EMBL/GenBank/DDBJ databases">
        <title>Whole genome shotgun sequence of Phytohabitans flavus NBRC 107702.</title>
        <authorList>
            <person name="Komaki H."/>
            <person name="Tamura T."/>
        </authorList>
    </citation>
    <scope>NUCLEOTIDE SEQUENCE [LARGE SCALE GENOMIC DNA]</scope>
    <source>
        <strain evidence="8 9">NBRC 107702</strain>
    </source>
</reference>
<dbReference type="InterPro" id="IPR002888">
    <property type="entry name" value="2Fe-2S-bd"/>
</dbReference>
<dbReference type="FunFam" id="3.10.20.30:FF:000020">
    <property type="entry name" value="Xanthine dehydrogenase iron-sulfur subunit"/>
    <property type="match status" value="1"/>
</dbReference>
<feature type="domain" description="2Fe-2S ferredoxin-type" evidence="7">
    <location>
        <begin position="10"/>
        <end position="86"/>
    </location>
</feature>
<dbReference type="PANTHER" id="PTHR44379:SF8">
    <property type="entry name" value="XANTHINE DEHYDROGENASE IRON-SULFUR-BINDING SUBUNIT XDHC-RELATED"/>
    <property type="match status" value="1"/>
</dbReference>
<dbReference type="InterPro" id="IPR001041">
    <property type="entry name" value="2Fe-2S_ferredoxin-type"/>
</dbReference>
<gene>
    <name evidence="8" type="ORF">Pflav_015260</name>
</gene>
<reference evidence="8 9" key="2">
    <citation type="submission" date="2020-03" db="EMBL/GenBank/DDBJ databases">
        <authorList>
            <person name="Ichikawa N."/>
            <person name="Kimura A."/>
            <person name="Kitahashi Y."/>
            <person name="Uohara A."/>
        </authorList>
    </citation>
    <scope>NUCLEOTIDE SEQUENCE [LARGE SCALE GENOMIC DNA]</scope>
    <source>
        <strain evidence="8 9">NBRC 107702</strain>
    </source>
</reference>
<dbReference type="SUPFAM" id="SSF47741">
    <property type="entry name" value="CO dehydrogenase ISP C-domain like"/>
    <property type="match status" value="1"/>
</dbReference>
<dbReference type="GO" id="GO:0016491">
    <property type="term" value="F:oxidoreductase activity"/>
    <property type="evidence" value="ECO:0007669"/>
    <property type="project" value="UniProtKB-KW"/>
</dbReference>
<evidence type="ECO:0000256" key="1">
    <source>
        <dbReference type="ARBA" id="ARBA00022714"/>
    </source>
</evidence>
<keyword evidence="3" id="KW-0560">Oxidoreductase</keyword>
<keyword evidence="9" id="KW-1185">Reference proteome</keyword>
<keyword evidence="5" id="KW-0411">Iron-sulfur</keyword>